<sequence length="630" mass="72444">MSFTPSPSGFYRLPLRFDETQLQQELSQFDETDWGGHSPSAVGDASIIMVSVGGTFNHDFALSGETKPTAFLERCPYLRQALKSLNSPISRCRVTRLAGAASMPARMNRNYHGFRRISVYVPIVTNPTARLFCRDKSIQMAAGDVWTFDHTLPHWMINKSSQDCFHLIVEIRRPPVFEEMLARVEQPHEQPYDRDYGSNHTPVRDIPYLRDVEARVNPEPYFFEVLTPQEIHDLTADILSEMGNAPISRDNSMATVEMIKEFRDRWEMAFSEFGHHSTGELTYQEVILYFNERIVPKIRKWLSSDGKGKYATDVISSMLSMSPPIPTRLGKHLLEKRRARDRKRANFQPPPGSGMGPVFDRPVFIVSAPRAGSTLLFNALFHFPDLWSTGDENHELIENIEGLHPSVHDFGSNRLSAVDATPDVSASLQRELVQELQDRDGNVYLELPMERRPDKVRFLEKTPKNALRIPFFKAVFPDALFIHLYRDPAENISSIMEGWRSRRFISYRNLPGWPFREWNFLLIPEWSSLRDSPLVEIAAYQWRAANTCISEDLETLPESDWCFVDYSDLVQSPKETIKKISEFAGLRWDQRMEQVVSKSLPISERTLSAPSPDKWRKNEKEISAVLSEQL</sequence>
<feature type="domain" description="Aspartyl/asparaginy/proline hydroxylase" evidence="1">
    <location>
        <begin position="67"/>
        <end position="174"/>
    </location>
</feature>
<reference evidence="3" key="1">
    <citation type="submission" date="2019-02" db="EMBL/GenBank/DDBJ databases">
        <authorList>
            <person name="Gruber-Vodicka R. H."/>
            <person name="Seah K. B. B."/>
        </authorList>
    </citation>
    <scope>NUCLEOTIDE SEQUENCE</scope>
    <source>
        <strain evidence="4">BECK_SA2B12</strain>
        <strain evidence="3">BECK_SA2B15</strain>
        <strain evidence="2">BECK_SA2B20</strain>
    </source>
</reference>
<dbReference type="InterPro" id="IPR027417">
    <property type="entry name" value="P-loop_NTPase"/>
</dbReference>
<gene>
    <name evidence="3" type="ORF">BECKH772A_GA0070896_102952</name>
    <name evidence="2" type="ORF">BECKH772B_GA0070898_102802</name>
    <name evidence="4" type="ORF">BECKH772C_GA0070978_102902</name>
</gene>
<dbReference type="AlphaFoldDB" id="A0A450VDP4"/>
<evidence type="ECO:0000259" key="1">
    <source>
        <dbReference type="Pfam" id="PF05118"/>
    </source>
</evidence>
<dbReference type="InterPro" id="IPR007803">
    <property type="entry name" value="Asp/Arg/Pro-Hydrxlase"/>
</dbReference>
<dbReference type="Pfam" id="PF05118">
    <property type="entry name" value="Asp_Arg_Hydrox"/>
    <property type="match status" value="1"/>
</dbReference>
<evidence type="ECO:0000313" key="3">
    <source>
        <dbReference type="EMBL" id="VFK02923.1"/>
    </source>
</evidence>
<accession>A0A450VDP4</accession>
<evidence type="ECO:0000313" key="2">
    <source>
        <dbReference type="EMBL" id="VFK02435.1"/>
    </source>
</evidence>
<evidence type="ECO:0000313" key="4">
    <source>
        <dbReference type="EMBL" id="VFK05658.1"/>
    </source>
</evidence>
<dbReference type="EMBL" id="CAADFI010000280">
    <property type="protein sequence ID" value="VFK02435.1"/>
    <property type="molecule type" value="Genomic_DNA"/>
</dbReference>
<dbReference type="Gene3D" id="2.60.120.330">
    <property type="entry name" value="B-lactam Antibiotic, Isopenicillin N Synthase, Chain"/>
    <property type="match status" value="1"/>
</dbReference>
<dbReference type="Gene3D" id="3.40.50.300">
    <property type="entry name" value="P-loop containing nucleotide triphosphate hydrolases"/>
    <property type="match status" value="1"/>
</dbReference>
<dbReference type="EMBL" id="CAADFG010000295">
    <property type="protein sequence ID" value="VFK02923.1"/>
    <property type="molecule type" value="Genomic_DNA"/>
</dbReference>
<name>A0A450VDP4_9GAMM</name>
<dbReference type="InterPro" id="IPR027443">
    <property type="entry name" value="IPNS-like_sf"/>
</dbReference>
<dbReference type="Pfam" id="PF13469">
    <property type="entry name" value="Sulfotransfer_3"/>
    <property type="match status" value="1"/>
</dbReference>
<dbReference type="EMBL" id="CAADFJ010000290">
    <property type="protein sequence ID" value="VFK05658.1"/>
    <property type="molecule type" value="Genomic_DNA"/>
</dbReference>
<dbReference type="SUPFAM" id="SSF51197">
    <property type="entry name" value="Clavaminate synthase-like"/>
    <property type="match status" value="1"/>
</dbReference>
<dbReference type="SUPFAM" id="SSF52540">
    <property type="entry name" value="P-loop containing nucleoside triphosphate hydrolases"/>
    <property type="match status" value="1"/>
</dbReference>
<organism evidence="3">
    <name type="scientific">Candidatus Kentrum eta</name>
    <dbReference type="NCBI Taxonomy" id="2126337"/>
    <lineage>
        <taxon>Bacteria</taxon>
        <taxon>Pseudomonadati</taxon>
        <taxon>Pseudomonadota</taxon>
        <taxon>Gammaproteobacteria</taxon>
        <taxon>Candidatus Kentrum</taxon>
    </lineage>
</organism>
<protein>
    <submittedName>
        <fullName evidence="3">Aspartyl/Asparaginyl beta-hydroxylase</fullName>
    </submittedName>
</protein>
<proteinExistence type="predicted"/>